<dbReference type="AlphaFoldDB" id="A0A2N8U2E0"/>
<gene>
    <name evidence="2" type="ORF">HYD69_02210</name>
    <name evidence="1" type="ORF">MBOVJF4278_00348</name>
</gene>
<protein>
    <submittedName>
        <fullName evidence="1">Uncharacterized protein</fullName>
    </submittedName>
</protein>
<sequence>MNNQVKTTNINYILENSIKDIKEFFSKDSKLKNFLAFAGKISPQLSLINLRYLYFKRNTLSENKQISKPTFSIIKTLSQWHDLNIYANKDEI</sequence>
<dbReference type="Proteomes" id="UP000233776">
    <property type="component" value="Chromosome I"/>
</dbReference>
<dbReference type="Proteomes" id="UP000596039">
    <property type="component" value="Chromosome"/>
</dbReference>
<reference evidence="2 4" key="2">
    <citation type="journal article" date="2020" name="Vet. Res.">
        <title>Phylogenomic analysis of Mycoplasma bovis from Belgian veal, dairy and beef herds.</title>
        <authorList>
            <person name="Bokma J."/>
            <person name="Vereecke N."/>
            <person name="De Bleecker K."/>
            <person name="Callens J."/>
            <person name="Ribbens S."/>
            <person name="Nauwynck H."/>
            <person name="Haesebrouck F."/>
            <person name="Theuns S."/>
            <person name="Boyen F."/>
            <person name="Pardon B."/>
        </authorList>
    </citation>
    <scope>NUCLEOTIDE SEQUENCE [LARGE SCALE GENOMIC DNA]</scope>
    <source>
        <strain evidence="2 4">Mb222</strain>
    </source>
</reference>
<dbReference type="EMBL" id="CP058496">
    <property type="protein sequence ID" value="WHO15479.1"/>
    <property type="molecule type" value="Genomic_DNA"/>
</dbReference>
<evidence type="ECO:0000313" key="4">
    <source>
        <dbReference type="Proteomes" id="UP000596039"/>
    </source>
</evidence>
<proteinExistence type="predicted"/>
<reference evidence="2" key="3">
    <citation type="submission" date="2021-04" db="EMBL/GenBank/DDBJ databases">
        <authorList>
            <person name="Vereecke N."/>
            <person name="Bokma J."/>
        </authorList>
    </citation>
    <scope>NUCLEOTIDE SEQUENCE</scope>
    <source>
        <strain evidence="2">Mb222</strain>
    </source>
</reference>
<name>A0A2N8U2E0_MYCBV</name>
<evidence type="ECO:0000313" key="2">
    <source>
        <dbReference type="EMBL" id="WHO15479.1"/>
    </source>
</evidence>
<dbReference type="EMBL" id="LT578453">
    <property type="protein sequence ID" value="SBO46122.1"/>
    <property type="molecule type" value="Genomic_DNA"/>
</dbReference>
<keyword evidence="4" id="KW-1185">Reference proteome</keyword>
<dbReference type="RefSeq" id="WP_226060952.1">
    <property type="nucleotide sequence ID" value="NZ_CP058432.1"/>
</dbReference>
<reference evidence="1 3" key="1">
    <citation type="submission" date="2016-06" db="EMBL/GenBank/DDBJ databases">
        <authorList>
            <person name="Kjaerup R.B."/>
            <person name="Dalgaard T.S."/>
            <person name="Juul-Madsen H.R."/>
        </authorList>
    </citation>
    <scope>NUCLEOTIDE SEQUENCE [LARGE SCALE GENOMIC DNA]</scope>
    <source>
        <strain evidence="1">JF4278</strain>
    </source>
</reference>
<organism evidence="1 3">
    <name type="scientific">Mycoplasmopsis bovis</name>
    <name type="common">Mycoplasma bovis</name>
    <dbReference type="NCBI Taxonomy" id="28903"/>
    <lineage>
        <taxon>Bacteria</taxon>
        <taxon>Bacillati</taxon>
        <taxon>Mycoplasmatota</taxon>
        <taxon>Mycoplasmoidales</taxon>
        <taxon>Metamycoplasmataceae</taxon>
        <taxon>Mycoplasmopsis</taxon>
    </lineage>
</organism>
<evidence type="ECO:0000313" key="3">
    <source>
        <dbReference type="Proteomes" id="UP000233776"/>
    </source>
</evidence>
<evidence type="ECO:0000313" key="1">
    <source>
        <dbReference type="EMBL" id="SBO46122.1"/>
    </source>
</evidence>
<accession>A0A2N8U2E0</accession>